<dbReference type="KEGG" id="pez:HWQ56_02260"/>
<evidence type="ECO:0000256" key="1">
    <source>
        <dbReference type="ARBA" id="ARBA00022679"/>
    </source>
</evidence>
<keyword evidence="5" id="KW-1185">Reference proteome</keyword>
<dbReference type="PANTHER" id="PTHR36837">
    <property type="entry name" value="POLY(3-HYDROXYALKANOATE) POLYMERASE SUBUNIT PHAC"/>
    <property type="match status" value="1"/>
</dbReference>
<accession>A0A7D5D5I0</accession>
<evidence type="ECO:0000313" key="4">
    <source>
        <dbReference type="EMBL" id="QKZ02681.1"/>
    </source>
</evidence>
<dbReference type="GO" id="GO:0016746">
    <property type="term" value="F:acyltransferase activity"/>
    <property type="evidence" value="ECO:0007669"/>
    <property type="project" value="UniProtKB-KW"/>
</dbReference>
<keyword evidence="2" id="KW-0012">Acyltransferase</keyword>
<evidence type="ECO:0000256" key="2">
    <source>
        <dbReference type="ARBA" id="ARBA00023315"/>
    </source>
</evidence>
<protein>
    <submittedName>
        <fullName evidence="4">Class II poly(R)-hydroxyalkanoic acid synthase</fullName>
    </submittedName>
</protein>
<name>A0A7D5D5I0_9PSED</name>
<gene>
    <name evidence="4" type="primary">phaC</name>
    <name evidence="4" type="ORF">HWQ56_02260</name>
</gene>
<reference evidence="4 5" key="1">
    <citation type="submission" date="2020-06" db="EMBL/GenBank/DDBJ databases">
        <title>Pseudomonas eucalypticola sp. nov., an endophyte of Eucalyptus dunnii leaves with biocontrol ability of eucalyptus leaf blight.</title>
        <authorList>
            <person name="Liu Y."/>
            <person name="Song Z."/>
            <person name="Zeng H."/>
            <person name="Lu M."/>
            <person name="Wang X."/>
            <person name="Lian X."/>
            <person name="Zhang Q."/>
        </authorList>
    </citation>
    <scope>NUCLEOTIDE SEQUENCE [LARGE SCALE GENOMIC DNA]</scope>
    <source>
        <strain evidence="4 5">NP-1</strain>
    </source>
</reference>
<keyword evidence="1" id="KW-0808">Transferase</keyword>
<feature type="domain" description="Poly-beta-hydroxybutyrate polymerase N-terminal" evidence="3">
    <location>
        <begin position="75"/>
        <end position="243"/>
    </location>
</feature>
<dbReference type="Pfam" id="PF07167">
    <property type="entry name" value="PhaC_N"/>
    <property type="match status" value="1"/>
</dbReference>
<dbReference type="GO" id="GO:0042619">
    <property type="term" value="P:poly-hydroxybutyrate biosynthetic process"/>
    <property type="evidence" value="ECO:0007669"/>
    <property type="project" value="InterPro"/>
</dbReference>
<dbReference type="Gene3D" id="3.40.50.1820">
    <property type="entry name" value="alpha/beta hydrolase"/>
    <property type="match status" value="1"/>
</dbReference>
<dbReference type="InterPro" id="IPR029058">
    <property type="entry name" value="AB_hydrolase_fold"/>
</dbReference>
<dbReference type="PANTHER" id="PTHR36837:SF5">
    <property type="entry name" value="POLY-3-HYDROXYBUTYRATE SYNTHASE"/>
    <property type="match status" value="1"/>
</dbReference>
<dbReference type="InterPro" id="IPR010941">
    <property type="entry name" value="PhaC_N"/>
</dbReference>
<dbReference type="AlphaFoldDB" id="A0A7D5D5I0"/>
<dbReference type="NCBIfam" id="TIGR01839">
    <property type="entry name" value="PHA_synth_II"/>
    <property type="match status" value="1"/>
</dbReference>
<evidence type="ECO:0000259" key="3">
    <source>
        <dbReference type="Pfam" id="PF07167"/>
    </source>
</evidence>
<sequence>MKDKPAKGQALTAASFMNAQSAITGLRGRDLVSTLRSLGRHSLLHPLHTARHALSLGSQLGRVLMGDTLHQPNPRDSRFSDPTWSLNPFYRRGLQAYLSWQKEVRTWIDDSGLPDDDRARAHFVFTLLNDALSPTNSLLNPLALKELFNSGGTSLFKGLGHLLDDLRHNDGLPRQVTREAFEVGKTVATTPGAVVFRNELLELIQYKPMSEKQYAKPLLIVPPQINKYYIFDLSPGNSFVQYALKNGLQVFTISWRNPDPRHREWGLSTYVQALEEALNVCRAITGAREVNLMGACAGGLTMAALQGVLQAKRQLRRVASATYLVSLLDSEIDSPATLFADEQALEAAKRRSYQHGVLDGRDMARVFAWMRPNDLIWNYFVNNYLLGKAPPAFDVLYWNNDNTRLPAALHGDLLDFFKHNPLTHAGGLEVCGTPIDLSKVTVDSFSVAGINDHITPWDAVYRSTLLLGGERRFILSNAGHVQSILNPPGNPKASYVENSRLSSDPRAWYYDAKHVEGSWWPQWLDCIQARSGTQRETLTALGNANYPTLDPAPGTYVLVR</sequence>
<dbReference type="RefSeq" id="WP_176569685.1">
    <property type="nucleotide sequence ID" value="NZ_CP056030.1"/>
</dbReference>
<dbReference type="SUPFAM" id="SSF53474">
    <property type="entry name" value="alpha/beta-Hydrolases"/>
    <property type="match status" value="1"/>
</dbReference>
<dbReference type="Proteomes" id="UP000509568">
    <property type="component" value="Chromosome"/>
</dbReference>
<organism evidence="4 5">
    <name type="scientific">Pseudomonas eucalypticola</name>
    <dbReference type="NCBI Taxonomy" id="2599595"/>
    <lineage>
        <taxon>Bacteria</taxon>
        <taxon>Pseudomonadati</taxon>
        <taxon>Pseudomonadota</taxon>
        <taxon>Gammaproteobacteria</taxon>
        <taxon>Pseudomonadales</taxon>
        <taxon>Pseudomonadaceae</taxon>
        <taxon>Pseudomonas</taxon>
    </lineage>
</organism>
<proteinExistence type="predicted"/>
<evidence type="ECO:0000313" key="5">
    <source>
        <dbReference type="Proteomes" id="UP000509568"/>
    </source>
</evidence>
<dbReference type="InterPro" id="IPR011287">
    <property type="entry name" value="PHA_synth_II"/>
</dbReference>
<dbReference type="EMBL" id="CP056030">
    <property type="protein sequence ID" value="QKZ02681.1"/>
    <property type="molecule type" value="Genomic_DNA"/>
</dbReference>
<dbReference type="InterPro" id="IPR051321">
    <property type="entry name" value="PHA/PHB_synthase"/>
</dbReference>